<proteinExistence type="predicted"/>
<sequence length="64" mass="7504">MFLYEIYESVILHGSYVGETRTGYYLGFLYKIIFPICVLIGAVLLYLFVRFIKYIKHCSKIGVK</sequence>
<evidence type="ECO:0000256" key="1">
    <source>
        <dbReference type="SAM" id="Phobius"/>
    </source>
</evidence>
<keyword evidence="1" id="KW-0812">Transmembrane</keyword>
<feature type="transmembrane region" description="Helical" evidence="1">
    <location>
        <begin position="28"/>
        <end position="49"/>
    </location>
</feature>
<keyword evidence="1" id="KW-0472">Membrane</keyword>
<protein>
    <submittedName>
        <fullName evidence="2">Uncharacterized protein</fullName>
    </submittedName>
</protein>
<accession>A0A379QPK1</accession>
<dbReference type="EMBL" id="UGWP01000004">
    <property type="protein sequence ID" value="SUF58267.1"/>
    <property type="molecule type" value="Genomic_DNA"/>
</dbReference>
<keyword evidence="1" id="KW-1133">Transmembrane helix</keyword>
<organism evidence="2 3">
    <name type="scientific">Salmonella enterica</name>
    <name type="common">Salmonella choleraesuis</name>
    <dbReference type="NCBI Taxonomy" id="28901"/>
    <lineage>
        <taxon>Bacteria</taxon>
        <taxon>Pseudomonadati</taxon>
        <taxon>Pseudomonadota</taxon>
        <taxon>Gammaproteobacteria</taxon>
        <taxon>Enterobacterales</taxon>
        <taxon>Enterobacteriaceae</taxon>
        <taxon>Salmonella</taxon>
    </lineage>
</organism>
<name>A0A379QPK1_SALER</name>
<gene>
    <name evidence="2" type="ORF">NCTC10252_03580</name>
</gene>
<evidence type="ECO:0000313" key="3">
    <source>
        <dbReference type="Proteomes" id="UP000254597"/>
    </source>
</evidence>
<dbReference type="AlphaFoldDB" id="A0A379QPK1"/>
<reference evidence="2 3" key="1">
    <citation type="submission" date="2018-06" db="EMBL/GenBank/DDBJ databases">
        <authorList>
            <consortium name="Pathogen Informatics"/>
            <person name="Doyle S."/>
        </authorList>
    </citation>
    <scope>NUCLEOTIDE SEQUENCE [LARGE SCALE GENOMIC DNA]</scope>
    <source>
        <strain evidence="2 3">NCTC10252</strain>
    </source>
</reference>
<evidence type="ECO:0000313" key="2">
    <source>
        <dbReference type="EMBL" id="SUF58267.1"/>
    </source>
</evidence>
<dbReference type="Proteomes" id="UP000254597">
    <property type="component" value="Unassembled WGS sequence"/>
</dbReference>